<comment type="caution">
    <text evidence="3">The sequence shown here is derived from an EMBL/GenBank/DDBJ whole genome shotgun (WGS) entry which is preliminary data.</text>
</comment>
<dbReference type="GO" id="GO:0005524">
    <property type="term" value="F:ATP binding"/>
    <property type="evidence" value="ECO:0007669"/>
    <property type="project" value="UniProtKB-KW"/>
</dbReference>
<organism evidence="3">
    <name type="scientific">Muribaculaceae bacterium Z82</name>
    <dbReference type="NCBI Taxonomy" id="2304548"/>
    <lineage>
        <taxon>Bacteria</taxon>
        <taxon>Pseudomonadati</taxon>
        <taxon>Bacteroidota</taxon>
        <taxon>Bacteroidia</taxon>
        <taxon>Bacteroidales</taxon>
        <taxon>Muribaculaceae</taxon>
    </lineage>
</organism>
<protein>
    <submittedName>
        <fullName evidence="3">ATP-binding protein</fullName>
    </submittedName>
</protein>
<evidence type="ECO:0000259" key="1">
    <source>
        <dbReference type="Pfam" id="PF13173"/>
    </source>
</evidence>
<dbReference type="InterPro" id="IPR027417">
    <property type="entry name" value="P-loop_NTPase"/>
</dbReference>
<dbReference type="EMBL" id="QWKH01000047">
    <property type="protein sequence ID" value="NBI34796.1"/>
    <property type="molecule type" value="Genomic_DNA"/>
</dbReference>
<keyword evidence="3" id="KW-0067">ATP-binding</keyword>
<evidence type="ECO:0000313" key="3">
    <source>
        <dbReference type="EMBL" id="NBI34796.1"/>
    </source>
</evidence>
<keyword evidence="3" id="KW-0547">Nucleotide-binding</keyword>
<dbReference type="SUPFAM" id="SSF52540">
    <property type="entry name" value="P-loop containing nucleoside triphosphate hydrolases"/>
    <property type="match status" value="1"/>
</dbReference>
<gene>
    <name evidence="3" type="ORF">D1639_07090</name>
</gene>
<dbReference type="PANTHER" id="PTHR33295:SF20">
    <property type="entry name" value="ATPASE"/>
    <property type="match status" value="1"/>
</dbReference>
<feature type="domain" description="DUF4143" evidence="2">
    <location>
        <begin position="211"/>
        <end position="358"/>
    </location>
</feature>
<dbReference type="PANTHER" id="PTHR33295">
    <property type="entry name" value="ATPASE"/>
    <property type="match status" value="1"/>
</dbReference>
<feature type="domain" description="AAA" evidence="1">
    <location>
        <begin position="25"/>
        <end position="157"/>
    </location>
</feature>
<dbReference type="AlphaFoldDB" id="A0A7C9JE13"/>
<sequence>MITDALIPRPDYEKLLDRYTDTDFVKVLKGIRRCGKSALLDLHIARLAERGVPARNLIRRRFDEFDFALGVTAEELQADLAEALSRADERFTAYVFLDEIQMVPRWERIGRGLQTRPRTDVYITGSNAYLLSSDLATYLSGRYVELDVFPLSFREYLDFCEATDRSSADVERRFAEYLRYGGMPSLFAFPDPAQDDIARELSGIYNTVVLNDVAKRFSIRDFSLLDRLVAYVFSTSGNLFSTRSIANYLKSSGSKASPDTVEGYLYALQQALIVHGVPQEGLQGKDILRPLRKFYPVDTGLRNLPSGFVVRDTGFQLENVVYVELLRRGFAVSVGSVTGKEVDFIARKGAEVLYVQVCESVADDAVLDRELAPLRALEDSFPKLLLIADRLRTGTTSDGIRIANLIDWLLAA</sequence>
<name>A0A7C9JE13_9BACT</name>
<dbReference type="Pfam" id="PF13635">
    <property type="entry name" value="DUF4143"/>
    <property type="match status" value="1"/>
</dbReference>
<reference evidence="3" key="1">
    <citation type="submission" date="2018-08" db="EMBL/GenBank/DDBJ databases">
        <title>Murine metabolic-syndrome-specific gut microbial biobank.</title>
        <authorList>
            <person name="Liu C."/>
        </authorList>
    </citation>
    <scope>NUCLEOTIDE SEQUENCE [LARGE SCALE GENOMIC DNA]</scope>
    <source>
        <strain evidence="3">Z82</strain>
    </source>
</reference>
<dbReference type="InterPro" id="IPR041682">
    <property type="entry name" value="AAA_14"/>
</dbReference>
<evidence type="ECO:0000259" key="2">
    <source>
        <dbReference type="Pfam" id="PF13635"/>
    </source>
</evidence>
<dbReference type="Pfam" id="PF13173">
    <property type="entry name" value="AAA_14"/>
    <property type="match status" value="1"/>
</dbReference>
<dbReference type="InterPro" id="IPR025420">
    <property type="entry name" value="DUF4143"/>
</dbReference>
<accession>A0A7C9JE13</accession>
<proteinExistence type="predicted"/>